<feature type="region of interest" description="Disordered" evidence="1">
    <location>
        <begin position="27"/>
        <end position="55"/>
    </location>
</feature>
<evidence type="ECO:0000256" key="1">
    <source>
        <dbReference type="SAM" id="MobiDB-lite"/>
    </source>
</evidence>
<evidence type="ECO:0000313" key="3">
    <source>
        <dbReference type="Proteomes" id="UP000479190"/>
    </source>
</evidence>
<reference evidence="2 3" key="1">
    <citation type="submission" date="2020-02" db="EMBL/GenBank/DDBJ databases">
        <authorList>
            <person name="Ferguson B K."/>
        </authorList>
    </citation>
    <scope>NUCLEOTIDE SEQUENCE [LARGE SCALE GENOMIC DNA]</scope>
</reference>
<sequence length="55" mass="6438">MQPLHDDYDSSQNKAIHEATVEAKKRMEHARRSFPRIRARDVREATRGLTRKCSS</sequence>
<dbReference type="AlphaFoldDB" id="A0A6H5HRW0"/>
<evidence type="ECO:0000313" key="2">
    <source>
        <dbReference type="EMBL" id="CAB0027916.1"/>
    </source>
</evidence>
<dbReference type="Proteomes" id="UP000479190">
    <property type="component" value="Unassembled WGS sequence"/>
</dbReference>
<dbReference type="EMBL" id="CADCXV010000024">
    <property type="protein sequence ID" value="CAB0027916.1"/>
    <property type="molecule type" value="Genomic_DNA"/>
</dbReference>
<accession>A0A6H5HRW0</accession>
<name>A0A6H5HRW0_9HYME</name>
<keyword evidence="3" id="KW-1185">Reference proteome</keyword>
<proteinExistence type="predicted"/>
<protein>
    <submittedName>
        <fullName evidence="2">Uncharacterized protein</fullName>
    </submittedName>
</protein>
<organism evidence="2 3">
    <name type="scientific">Trichogramma brassicae</name>
    <dbReference type="NCBI Taxonomy" id="86971"/>
    <lineage>
        <taxon>Eukaryota</taxon>
        <taxon>Metazoa</taxon>
        <taxon>Ecdysozoa</taxon>
        <taxon>Arthropoda</taxon>
        <taxon>Hexapoda</taxon>
        <taxon>Insecta</taxon>
        <taxon>Pterygota</taxon>
        <taxon>Neoptera</taxon>
        <taxon>Endopterygota</taxon>
        <taxon>Hymenoptera</taxon>
        <taxon>Apocrita</taxon>
        <taxon>Proctotrupomorpha</taxon>
        <taxon>Chalcidoidea</taxon>
        <taxon>Trichogrammatidae</taxon>
        <taxon>Trichogramma</taxon>
    </lineage>
</organism>
<feature type="compositionally biased region" description="Basic residues" evidence="1">
    <location>
        <begin position="27"/>
        <end position="37"/>
    </location>
</feature>
<gene>
    <name evidence="2" type="ORF">TBRA_LOCUS146</name>
</gene>